<dbReference type="Proteomes" id="UP001565368">
    <property type="component" value="Unassembled WGS sequence"/>
</dbReference>
<reference evidence="1 2" key="1">
    <citation type="submission" date="2023-08" db="EMBL/GenBank/DDBJ databases">
        <title>Annotated Genome Sequence of Vanrija albida AlHP1.</title>
        <authorList>
            <person name="Herzog R."/>
        </authorList>
    </citation>
    <scope>NUCLEOTIDE SEQUENCE [LARGE SCALE GENOMIC DNA]</scope>
    <source>
        <strain evidence="1 2">AlHP1</strain>
    </source>
</reference>
<comment type="caution">
    <text evidence="1">The sequence shown here is derived from an EMBL/GenBank/DDBJ whole genome shotgun (WGS) entry which is preliminary data.</text>
</comment>
<keyword evidence="2" id="KW-1185">Reference proteome</keyword>
<dbReference type="EMBL" id="JBBXJM010000006">
    <property type="protein sequence ID" value="KAL1406636.1"/>
    <property type="molecule type" value="Genomic_DNA"/>
</dbReference>
<dbReference type="RefSeq" id="XP_069206580.1">
    <property type="nucleotide sequence ID" value="XM_069356739.1"/>
</dbReference>
<protein>
    <submittedName>
        <fullName evidence="1">Uncharacterized protein</fullName>
    </submittedName>
</protein>
<dbReference type="GeneID" id="95989385"/>
<evidence type="ECO:0000313" key="1">
    <source>
        <dbReference type="EMBL" id="KAL1406636.1"/>
    </source>
</evidence>
<sequence length="140" mass="14902">MHAPGTITRVSPHPDCPSCHPRSSRLTKLFKPKRPECAVCAPYDASLAPATLASSLCDRLDAQDAARISFERDAPRPMLIACLPSAGCAPHLARVAHTIRDPAVRPACSGYSSAFVAIRSARDVDEALVLDQYRAAAGLP</sequence>
<organism evidence="1 2">
    <name type="scientific">Vanrija albida</name>
    <dbReference type="NCBI Taxonomy" id="181172"/>
    <lineage>
        <taxon>Eukaryota</taxon>
        <taxon>Fungi</taxon>
        <taxon>Dikarya</taxon>
        <taxon>Basidiomycota</taxon>
        <taxon>Agaricomycotina</taxon>
        <taxon>Tremellomycetes</taxon>
        <taxon>Trichosporonales</taxon>
        <taxon>Trichosporonaceae</taxon>
        <taxon>Vanrija</taxon>
    </lineage>
</organism>
<accession>A0ABR3PWD6</accession>
<gene>
    <name evidence="1" type="ORF">Q8F55_008342</name>
</gene>
<proteinExistence type="predicted"/>
<name>A0ABR3PWD6_9TREE</name>
<evidence type="ECO:0000313" key="2">
    <source>
        <dbReference type="Proteomes" id="UP001565368"/>
    </source>
</evidence>